<dbReference type="InterPro" id="IPR057993">
    <property type="entry name" value="HD-Zip_IV_C"/>
</dbReference>
<evidence type="ECO:0000259" key="6">
    <source>
        <dbReference type="Pfam" id="PF01852"/>
    </source>
</evidence>
<proteinExistence type="predicted"/>
<protein>
    <submittedName>
        <fullName evidence="8">Uncharacterized protein</fullName>
    </submittedName>
</protein>
<reference evidence="8" key="1">
    <citation type="submission" date="2014-09" db="EMBL/GenBank/DDBJ databases">
        <authorList>
            <person name="Magalhaes I.L.F."/>
            <person name="Oliveira U."/>
            <person name="Santos F.R."/>
            <person name="Vidigal T.H.D.A."/>
            <person name="Brescovit A.D."/>
            <person name="Santos A.J."/>
        </authorList>
    </citation>
    <scope>NUCLEOTIDE SEQUENCE</scope>
    <source>
        <tissue evidence="8">Shoot tissue taken approximately 20 cm above the soil surface</tissue>
    </source>
</reference>
<sequence>MLTPMVPTRELYFLRHCKKLATDKWAIVDGQVLEESLRAHHRRADQRPLQGDLGRAHHMPQCHGPVDVLDGNCERTGVRREALDGGASAAVREDGLLGGDQHSEKGLEWCLHTGRQKERPEGRAPDDVEPVSRHRQIAGPGMEQGIADAGNNVHITSGKNTGDPGELEGMIACAVNPTALSDFLRDETRRCKWDVTLPGSGRSVQSFVNLAKGKHRGNCVTAYAATEQNGEWILQDSSTNAYESTVAYAPIDAAIL</sequence>
<evidence type="ECO:0000256" key="3">
    <source>
        <dbReference type="ARBA" id="ARBA00023155"/>
    </source>
</evidence>
<evidence type="ECO:0000259" key="7">
    <source>
        <dbReference type="Pfam" id="PF25797"/>
    </source>
</evidence>
<feature type="domain" description="START" evidence="6">
    <location>
        <begin position="1"/>
        <end position="35"/>
    </location>
</feature>
<organism evidence="8">
    <name type="scientific">Arundo donax</name>
    <name type="common">Giant reed</name>
    <name type="synonym">Donax arundinaceus</name>
    <dbReference type="NCBI Taxonomy" id="35708"/>
    <lineage>
        <taxon>Eukaryota</taxon>
        <taxon>Viridiplantae</taxon>
        <taxon>Streptophyta</taxon>
        <taxon>Embryophyta</taxon>
        <taxon>Tracheophyta</taxon>
        <taxon>Spermatophyta</taxon>
        <taxon>Magnoliopsida</taxon>
        <taxon>Liliopsida</taxon>
        <taxon>Poales</taxon>
        <taxon>Poaceae</taxon>
        <taxon>PACMAD clade</taxon>
        <taxon>Arundinoideae</taxon>
        <taxon>Arundineae</taxon>
        <taxon>Arundo</taxon>
    </lineage>
</organism>
<dbReference type="InterPro" id="IPR002913">
    <property type="entry name" value="START_lipid-bd_dom"/>
</dbReference>
<evidence type="ECO:0000256" key="4">
    <source>
        <dbReference type="ARBA" id="ARBA00023163"/>
    </source>
</evidence>
<name>A0A0A9HYK9_ARUDO</name>
<evidence type="ECO:0000256" key="5">
    <source>
        <dbReference type="ARBA" id="ARBA00023242"/>
    </source>
</evidence>
<keyword evidence="1" id="KW-0805">Transcription regulation</keyword>
<dbReference type="GO" id="GO:0008289">
    <property type="term" value="F:lipid binding"/>
    <property type="evidence" value="ECO:0007669"/>
    <property type="project" value="InterPro"/>
</dbReference>
<dbReference type="GO" id="GO:0003677">
    <property type="term" value="F:DNA binding"/>
    <property type="evidence" value="ECO:0007669"/>
    <property type="project" value="UniProtKB-KW"/>
</dbReference>
<dbReference type="PANTHER" id="PTHR45654">
    <property type="entry name" value="HOMEOBOX-LEUCINE ZIPPER PROTEIN MERISTEM L1"/>
    <property type="match status" value="1"/>
</dbReference>
<evidence type="ECO:0000256" key="1">
    <source>
        <dbReference type="ARBA" id="ARBA00023015"/>
    </source>
</evidence>
<dbReference type="EMBL" id="GBRH01159903">
    <property type="protein sequence ID" value="JAE37993.1"/>
    <property type="molecule type" value="Transcribed_RNA"/>
</dbReference>
<dbReference type="InterPro" id="IPR042160">
    <property type="entry name" value="HD-Zip_IV"/>
</dbReference>
<dbReference type="Pfam" id="PF25797">
    <property type="entry name" value="PDF2_C"/>
    <property type="match status" value="1"/>
</dbReference>
<accession>A0A0A9HYK9</accession>
<evidence type="ECO:0000313" key="8">
    <source>
        <dbReference type="EMBL" id="JAE37993.1"/>
    </source>
</evidence>
<evidence type="ECO:0000256" key="2">
    <source>
        <dbReference type="ARBA" id="ARBA00023125"/>
    </source>
</evidence>
<feature type="domain" description="HD-Zip IV C-terminal" evidence="7">
    <location>
        <begin position="148"/>
        <end position="254"/>
    </location>
</feature>
<keyword evidence="4" id="KW-0804">Transcription</keyword>
<reference evidence="8" key="2">
    <citation type="journal article" date="2015" name="Data Brief">
        <title>Shoot transcriptome of the giant reed, Arundo donax.</title>
        <authorList>
            <person name="Barrero R.A."/>
            <person name="Guerrero F.D."/>
            <person name="Moolhuijzen P."/>
            <person name="Goolsby J.A."/>
            <person name="Tidwell J."/>
            <person name="Bellgard S.E."/>
            <person name="Bellgard M.I."/>
        </authorList>
    </citation>
    <scope>NUCLEOTIDE SEQUENCE</scope>
    <source>
        <tissue evidence="8">Shoot tissue taken approximately 20 cm above the soil surface</tissue>
    </source>
</reference>
<dbReference type="AlphaFoldDB" id="A0A0A9HYK9"/>
<keyword evidence="5" id="KW-0539">Nucleus</keyword>
<dbReference type="PANTHER" id="PTHR45654:SF24">
    <property type="entry name" value="HOMEOBOX-LEUCINE ZIPPER PROTEIN GLABRA 2"/>
    <property type="match status" value="1"/>
</dbReference>
<keyword evidence="2" id="KW-0238">DNA-binding</keyword>
<keyword evidence="3" id="KW-0371">Homeobox</keyword>
<dbReference type="Pfam" id="PF01852">
    <property type="entry name" value="START"/>
    <property type="match status" value="1"/>
</dbReference>